<keyword evidence="3" id="KW-0645">Protease</keyword>
<evidence type="ECO:0000256" key="9">
    <source>
        <dbReference type="ARBA" id="ARBA00023049"/>
    </source>
</evidence>
<dbReference type="CDD" id="cd07328">
    <property type="entry name" value="M48_Ste24p_like"/>
    <property type="match status" value="1"/>
</dbReference>
<keyword evidence="10 11" id="KW-0472">Membrane</keyword>
<evidence type="ECO:0000256" key="11">
    <source>
        <dbReference type="SAM" id="Phobius"/>
    </source>
</evidence>
<dbReference type="AlphaFoldDB" id="F8WWH3"/>
<dbReference type="Proteomes" id="UP000006420">
    <property type="component" value="Unassembled WGS sequence"/>
</dbReference>
<dbReference type="GO" id="GO:0046872">
    <property type="term" value="F:metal ion binding"/>
    <property type="evidence" value="ECO:0007669"/>
    <property type="project" value="UniProtKB-KW"/>
</dbReference>
<accession>F8WWH3</accession>
<keyword evidence="2" id="KW-1003">Cell membrane</keyword>
<feature type="transmembrane region" description="Helical" evidence="11">
    <location>
        <begin position="20"/>
        <end position="49"/>
    </location>
</feature>
<dbReference type="Pfam" id="PF01435">
    <property type="entry name" value="Peptidase_M48"/>
    <property type="match status" value="1"/>
</dbReference>
<evidence type="ECO:0000259" key="12">
    <source>
        <dbReference type="Pfam" id="PF01435"/>
    </source>
</evidence>
<comment type="caution">
    <text evidence="13">The sequence shown here is derived from an EMBL/GenBank/DDBJ whole genome shotgun (WGS) entry which is preliminary data.</text>
</comment>
<dbReference type="InterPro" id="IPR001915">
    <property type="entry name" value="Peptidase_M48"/>
</dbReference>
<keyword evidence="14" id="KW-1185">Reference proteome</keyword>
<keyword evidence="4 11" id="KW-0812">Transmembrane</keyword>
<dbReference type="GO" id="GO:0004222">
    <property type="term" value="F:metalloendopeptidase activity"/>
    <property type="evidence" value="ECO:0007669"/>
    <property type="project" value="InterPro"/>
</dbReference>
<evidence type="ECO:0000313" key="14">
    <source>
        <dbReference type="Proteomes" id="UP000006420"/>
    </source>
</evidence>
<dbReference type="STRING" id="742767.HMPREF9456_00181"/>
<proteinExistence type="predicted"/>
<evidence type="ECO:0000256" key="8">
    <source>
        <dbReference type="ARBA" id="ARBA00022989"/>
    </source>
</evidence>
<dbReference type="PANTHER" id="PTHR43221">
    <property type="entry name" value="PROTEASE HTPX"/>
    <property type="match status" value="1"/>
</dbReference>
<gene>
    <name evidence="13" type="ORF">HMPREF9456_00181</name>
</gene>
<keyword evidence="8 11" id="KW-1133">Transmembrane helix</keyword>
<evidence type="ECO:0000256" key="7">
    <source>
        <dbReference type="ARBA" id="ARBA00022833"/>
    </source>
</evidence>
<evidence type="ECO:0000256" key="5">
    <source>
        <dbReference type="ARBA" id="ARBA00022723"/>
    </source>
</evidence>
<reference evidence="13 14" key="1">
    <citation type="submission" date="2011-04" db="EMBL/GenBank/DDBJ databases">
        <title>The Genome Sequence of Dysgonomonas mossii DSM 22836.</title>
        <authorList>
            <consortium name="The Broad Institute Genome Sequencing Platform"/>
            <person name="Earl A."/>
            <person name="Ward D."/>
            <person name="Feldgarden M."/>
            <person name="Gevers D."/>
            <person name="Pudlo N."/>
            <person name="Martens E."/>
            <person name="Allen-Vercoe E."/>
            <person name="Young S.K."/>
            <person name="Zeng Q."/>
            <person name="Gargeya S."/>
            <person name="Fitzgerald M."/>
            <person name="Haas B."/>
            <person name="Abouelleil A."/>
            <person name="Alvarado L."/>
            <person name="Arachchi H.M."/>
            <person name="Berlin A."/>
            <person name="Brown A."/>
            <person name="Chapman S.B."/>
            <person name="Chen Z."/>
            <person name="Dunbar C."/>
            <person name="Freedman E."/>
            <person name="Gearin G."/>
            <person name="Gellesch M."/>
            <person name="Goldberg J."/>
            <person name="Griggs A."/>
            <person name="Gujja S."/>
            <person name="Heiman D."/>
            <person name="Howarth C."/>
            <person name="Larson L."/>
            <person name="Lui A."/>
            <person name="MacDonald P.J.P."/>
            <person name="Mehta T."/>
            <person name="Montmayeur A."/>
            <person name="Murphy C."/>
            <person name="Neiman D."/>
            <person name="Pearson M."/>
            <person name="Priest M."/>
            <person name="Roberts A."/>
            <person name="Saif S."/>
            <person name="Shea T."/>
            <person name="Shenoy N."/>
            <person name="Sisk P."/>
            <person name="Stolte C."/>
            <person name="Sykes S."/>
            <person name="Yandava C."/>
            <person name="Wortman J."/>
            <person name="Nusbaum C."/>
            <person name="Birren B."/>
        </authorList>
    </citation>
    <scope>NUCLEOTIDE SEQUENCE [LARGE SCALE GENOMIC DNA]</scope>
    <source>
        <strain evidence="13 14">DSM 22836</strain>
    </source>
</reference>
<comment type="cofactor">
    <cofactor evidence="1">
        <name>Zn(2+)</name>
        <dbReference type="ChEBI" id="CHEBI:29105"/>
    </cofactor>
</comment>
<evidence type="ECO:0000256" key="10">
    <source>
        <dbReference type="ARBA" id="ARBA00023136"/>
    </source>
</evidence>
<dbReference type="EMBL" id="ADLW01000001">
    <property type="protein sequence ID" value="EGK06307.1"/>
    <property type="molecule type" value="Genomic_DNA"/>
</dbReference>
<evidence type="ECO:0000256" key="6">
    <source>
        <dbReference type="ARBA" id="ARBA00022801"/>
    </source>
</evidence>
<protein>
    <recommendedName>
        <fullName evidence="12">Peptidase M48 domain-containing protein</fullName>
    </recommendedName>
</protein>
<evidence type="ECO:0000256" key="3">
    <source>
        <dbReference type="ARBA" id="ARBA00022670"/>
    </source>
</evidence>
<name>F8WWH3_9BACT</name>
<feature type="domain" description="Peptidase M48" evidence="12">
    <location>
        <begin position="104"/>
        <end position="362"/>
    </location>
</feature>
<dbReference type="HOGENOM" id="CLU_023779_0_0_10"/>
<keyword evidence="5" id="KW-0479">Metal-binding</keyword>
<evidence type="ECO:0000313" key="13">
    <source>
        <dbReference type="EMBL" id="EGK06307.1"/>
    </source>
</evidence>
<dbReference type="PANTHER" id="PTHR43221:SF2">
    <property type="entry name" value="PROTEASE HTPX HOMOLOG"/>
    <property type="match status" value="1"/>
</dbReference>
<feature type="transmembrane region" description="Helical" evidence="11">
    <location>
        <begin position="55"/>
        <end position="80"/>
    </location>
</feature>
<evidence type="ECO:0000256" key="1">
    <source>
        <dbReference type="ARBA" id="ARBA00001947"/>
    </source>
</evidence>
<dbReference type="Gene3D" id="3.30.2010.10">
    <property type="entry name" value="Metalloproteases ('zincins'), catalytic domain"/>
    <property type="match status" value="1"/>
</dbReference>
<keyword evidence="7" id="KW-0862">Zinc</keyword>
<evidence type="ECO:0000256" key="2">
    <source>
        <dbReference type="ARBA" id="ARBA00022475"/>
    </source>
</evidence>
<dbReference type="GO" id="GO:0006508">
    <property type="term" value="P:proteolysis"/>
    <property type="evidence" value="ECO:0007669"/>
    <property type="project" value="UniProtKB-KW"/>
</dbReference>
<keyword evidence="9" id="KW-0482">Metalloprotease</keyword>
<sequence length="682" mass="79554">MNIQLSDNFRKKTLGAIFSIVVFIIVYIMLLILAIMLTALCAYGGIMLIVNFPKFITILLGIGLASFGIIILFFLFKFLFKEHSVDRSHLEEITSKDYPRLFGMIEEIVVEVGTKFPKKVYMSSDVNAAVFYDSSFWSMFFPISKNLQIGMGLVNTVTEQELKAILAHEFGHFSQRSMSVGSYVYNVNQVIYNMLYENESFDKMISGWASITGYFSIFVIIAVKVIQGIQWVLRKLYDYVNLKHLALSREMEFHADQVAANVAGSLALQESLVRLDLAQHAYNLAINFYEKKSDDKIISENLYQDQLFVLDILVKENNTPLKNNLPLVALEDLRKYNKSKLNVDDQWASHPTTEERVNALIEINITKDSVKNNLAIDLFSNDGTIEKKMTVKVFYYSTFDKDVRRLTIDEFKKEFIDDYNKNTFPKQYNGYYDEKNIIPFDLSEITDFSQIEAMDRLFAKEKVDMVYSYISIEADRNTLNNIYTKKVPIKRFEYDGKKYMRKEAGALEVKLDAEMQALKAEIKKNDIAIYRFFYNQAKIRGIESELKTKYITLFDEDMGYEKKFQLFSKFTEQADSLGRATSDEQVEDIFREFSELEIILKQELKQFLKKNLLAQEITKTMNDNLSNYFEGNWSYSKNPDSDQEYLDTMFQAVNYYYYFISRSYFLSKRDLLDFQIALLAER</sequence>
<dbReference type="OrthoDB" id="9789270at2"/>
<keyword evidence="6" id="KW-0378">Hydrolase</keyword>
<dbReference type="InterPro" id="IPR050083">
    <property type="entry name" value="HtpX_protease"/>
</dbReference>
<evidence type="ECO:0000256" key="4">
    <source>
        <dbReference type="ARBA" id="ARBA00022692"/>
    </source>
</evidence>
<dbReference type="GeneID" id="78080872"/>
<dbReference type="RefSeq" id="WP_006841555.1">
    <property type="nucleotide sequence ID" value="NZ_AQWJ01000001.1"/>
</dbReference>
<dbReference type="eggNOG" id="COG0501">
    <property type="taxonomic scope" value="Bacteria"/>
</dbReference>
<organism evidence="13 14">
    <name type="scientific">Dysgonomonas mossii DSM 22836</name>
    <dbReference type="NCBI Taxonomy" id="742767"/>
    <lineage>
        <taxon>Bacteria</taxon>
        <taxon>Pseudomonadati</taxon>
        <taxon>Bacteroidota</taxon>
        <taxon>Bacteroidia</taxon>
        <taxon>Bacteroidales</taxon>
        <taxon>Dysgonomonadaceae</taxon>
        <taxon>Dysgonomonas</taxon>
    </lineage>
</organism>
<feature type="transmembrane region" description="Helical" evidence="11">
    <location>
        <begin position="211"/>
        <end position="233"/>
    </location>
</feature>